<organism evidence="1 2">
    <name type="scientific">Mycobacterium heidelbergense</name>
    <dbReference type="NCBI Taxonomy" id="53376"/>
    <lineage>
        <taxon>Bacteria</taxon>
        <taxon>Bacillati</taxon>
        <taxon>Actinomycetota</taxon>
        <taxon>Actinomycetes</taxon>
        <taxon>Mycobacteriales</taxon>
        <taxon>Mycobacteriaceae</taxon>
        <taxon>Mycobacterium</taxon>
        <taxon>Mycobacterium simiae complex</taxon>
    </lineage>
</organism>
<evidence type="ECO:0000313" key="2">
    <source>
        <dbReference type="Proteomes" id="UP000192566"/>
    </source>
</evidence>
<sequence>MKEMVVDLAARPHITAAVALASAAVLAAGPMAQHLPDLRLSQHRPTASVSDINLTDAASSMVDLFAGVENSLASLAGGASAAAVPAGVASAAIDPTQNLIVQTWLNTFELAATQAQGIASEWAQTPFVIPQQVAANWAQYASDYVGAYQKAAMSGVNFFGGTTATSFVPLMQKGWSSMLAGKISTGVTQWFQALYTNPLEDIGFQLESIPGNLLGGWTTNLAGATNYLTGPGLITIGQYAGVELPLELIQNGLGKGLQAAYNSWQAGDQLGAVTNLLNTPGIMANYFLNGGPATVRGVTGYSGGLLSYKTALGTSGGGLVSQLLNVVNAKVAESMVADGAQNIGNGGSLATAVQNFGNQLINGWPSLTPVVNELGGALTQVLQNIPTVLSSIPSVLSNAGGLVAGQIGSWIAALLRLL</sequence>
<keyword evidence="2" id="KW-1185">Reference proteome</keyword>
<evidence type="ECO:0000313" key="1">
    <source>
        <dbReference type="EMBL" id="ORA68565.1"/>
    </source>
</evidence>
<name>A0A1X0D831_MYCHE</name>
<proteinExistence type="predicted"/>
<dbReference type="AlphaFoldDB" id="A0A1X0D831"/>
<accession>A0A1X0D831</accession>
<dbReference type="Proteomes" id="UP000192566">
    <property type="component" value="Unassembled WGS sequence"/>
</dbReference>
<dbReference type="EMBL" id="MVHR01000054">
    <property type="protein sequence ID" value="ORA68565.1"/>
    <property type="molecule type" value="Genomic_DNA"/>
</dbReference>
<protein>
    <submittedName>
        <fullName evidence="1">Uncharacterized protein</fullName>
    </submittedName>
</protein>
<comment type="caution">
    <text evidence="1">The sequence shown here is derived from an EMBL/GenBank/DDBJ whole genome shotgun (WGS) entry which is preliminary data.</text>
</comment>
<gene>
    <name evidence="1" type="ORF">BST25_21980</name>
</gene>
<reference evidence="1 2" key="1">
    <citation type="submission" date="2017-02" db="EMBL/GenBank/DDBJ databases">
        <title>The new phylogeny of genus Mycobacterium.</title>
        <authorList>
            <person name="Tortoli E."/>
            <person name="Trovato A."/>
            <person name="Cirillo D.M."/>
        </authorList>
    </citation>
    <scope>NUCLEOTIDE SEQUENCE [LARGE SCALE GENOMIC DNA]</scope>
    <source>
        <strain evidence="1 2">DSM 44471</strain>
    </source>
</reference>